<evidence type="ECO:0000313" key="1">
    <source>
        <dbReference type="EMBL" id="KAG8196467.1"/>
    </source>
</evidence>
<dbReference type="EMBL" id="JAFNEN010000069">
    <property type="protein sequence ID" value="KAG8196467.1"/>
    <property type="molecule type" value="Genomic_DNA"/>
</dbReference>
<organism evidence="1 2">
    <name type="scientific">Oedothorax gibbosus</name>
    <dbReference type="NCBI Taxonomy" id="931172"/>
    <lineage>
        <taxon>Eukaryota</taxon>
        <taxon>Metazoa</taxon>
        <taxon>Ecdysozoa</taxon>
        <taxon>Arthropoda</taxon>
        <taxon>Chelicerata</taxon>
        <taxon>Arachnida</taxon>
        <taxon>Araneae</taxon>
        <taxon>Araneomorphae</taxon>
        <taxon>Entelegynae</taxon>
        <taxon>Araneoidea</taxon>
        <taxon>Linyphiidae</taxon>
        <taxon>Erigoninae</taxon>
        <taxon>Oedothorax</taxon>
    </lineage>
</organism>
<name>A0AAV6VI76_9ARAC</name>
<dbReference type="PROSITE" id="PS51257">
    <property type="entry name" value="PROKAR_LIPOPROTEIN"/>
    <property type="match status" value="1"/>
</dbReference>
<comment type="caution">
    <text evidence="1">The sequence shown here is derived from an EMBL/GenBank/DDBJ whole genome shotgun (WGS) entry which is preliminary data.</text>
</comment>
<dbReference type="AlphaFoldDB" id="A0AAV6VI76"/>
<accession>A0AAV6VI76</accession>
<protein>
    <submittedName>
        <fullName evidence="1">Uncharacterized protein</fullName>
    </submittedName>
</protein>
<evidence type="ECO:0000313" key="2">
    <source>
        <dbReference type="Proteomes" id="UP000827092"/>
    </source>
</evidence>
<keyword evidence="2" id="KW-1185">Reference proteome</keyword>
<dbReference type="Proteomes" id="UP000827092">
    <property type="component" value="Unassembled WGS sequence"/>
</dbReference>
<proteinExistence type="predicted"/>
<sequence>MFTSKTNTSVSLDCTTIRLYPWFVASLACSKILVSAFSWFENNKFETVPDVEVALSHSSYNPAVTKTWFGFNLVSSINCFERKLVSAFFILKKINESIPVLGQGNVTIFDVASYEGSRIGIAFGSSVRFNGIIFVAIKYYIYSGCVFREVL</sequence>
<gene>
    <name evidence="1" type="ORF">JTE90_012286</name>
</gene>
<reference evidence="1 2" key="1">
    <citation type="journal article" date="2022" name="Nat. Ecol. Evol.">
        <title>A masculinizing supergene underlies an exaggerated male reproductive morph in a spider.</title>
        <authorList>
            <person name="Hendrickx F."/>
            <person name="De Corte Z."/>
            <person name="Sonet G."/>
            <person name="Van Belleghem S.M."/>
            <person name="Kostlbacher S."/>
            <person name="Vangestel C."/>
        </authorList>
    </citation>
    <scope>NUCLEOTIDE SEQUENCE [LARGE SCALE GENOMIC DNA]</scope>
    <source>
        <strain evidence="1">W744_W776</strain>
    </source>
</reference>